<dbReference type="RefSeq" id="WP_101288157.1">
    <property type="nucleotide sequence ID" value="NZ_FOUQ01000001.1"/>
</dbReference>
<organism evidence="2 3">
    <name type="scientific">Pleomorphomonas diazotrophica</name>
    <dbReference type="NCBI Taxonomy" id="1166257"/>
    <lineage>
        <taxon>Bacteria</taxon>
        <taxon>Pseudomonadati</taxon>
        <taxon>Pseudomonadota</taxon>
        <taxon>Alphaproteobacteria</taxon>
        <taxon>Hyphomicrobiales</taxon>
        <taxon>Pleomorphomonadaceae</taxon>
        <taxon>Pleomorphomonas</taxon>
    </lineage>
</organism>
<proteinExistence type="predicted"/>
<dbReference type="Proteomes" id="UP000233491">
    <property type="component" value="Unassembled WGS sequence"/>
</dbReference>
<name>A0A1I4Q6N8_9HYPH</name>
<comment type="caution">
    <text evidence="2">The sequence shown here is derived from an EMBL/GenBank/DDBJ whole genome shotgun (WGS) entry which is preliminary data.</text>
</comment>
<accession>A0A1I4Q6N8</accession>
<protein>
    <submittedName>
        <fullName evidence="2">Uncharacterized protein</fullName>
    </submittedName>
</protein>
<dbReference type="EMBL" id="PJNW01000002">
    <property type="protein sequence ID" value="PKR90894.1"/>
    <property type="molecule type" value="Genomic_DNA"/>
</dbReference>
<keyword evidence="1" id="KW-0812">Transmembrane</keyword>
<reference evidence="2 3" key="1">
    <citation type="submission" date="2017-12" db="EMBL/GenBank/DDBJ databases">
        <title>Anaerobic carbon monoxide metabolism by Pleomorphomonas carboxyditropha sp. nov., a new mesophilic hydrogenogenic carboxidotroph.</title>
        <authorList>
            <person name="Esquivel-Elizondo S."/>
            <person name="Krajmalnik-Brown R."/>
        </authorList>
    </citation>
    <scope>NUCLEOTIDE SEQUENCE [LARGE SCALE GENOMIC DNA]</scope>
    <source>
        <strain evidence="2 3">R5-392</strain>
    </source>
</reference>
<sequence>MLPPDVEPIDRPRRGDGAGVALALMAALSGGVMGCGIGFVLGCAFGIRVGLFELMFGWIWR</sequence>
<keyword evidence="1" id="KW-1133">Transmembrane helix</keyword>
<gene>
    <name evidence="2" type="ORF">CXZ10_05985</name>
</gene>
<dbReference type="AlphaFoldDB" id="A0A1I4Q6N8"/>
<evidence type="ECO:0000256" key="1">
    <source>
        <dbReference type="SAM" id="Phobius"/>
    </source>
</evidence>
<evidence type="ECO:0000313" key="2">
    <source>
        <dbReference type="EMBL" id="PKR90894.1"/>
    </source>
</evidence>
<evidence type="ECO:0000313" key="3">
    <source>
        <dbReference type="Proteomes" id="UP000233491"/>
    </source>
</evidence>
<keyword evidence="3" id="KW-1185">Reference proteome</keyword>
<keyword evidence="1" id="KW-0472">Membrane</keyword>
<feature type="transmembrane region" description="Helical" evidence="1">
    <location>
        <begin position="20"/>
        <end position="47"/>
    </location>
</feature>